<reference evidence="1 2" key="1">
    <citation type="journal article" date="2014" name="Nature">
        <title>An environmental bacterial taxon with a large and distinct metabolic repertoire.</title>
        <authorList>
            <person name="Wilson M.C."/>
            <person name="Mori T."/>
            <person name="Ruckert C."/>
            <person name="Uria A.R."/>
            <person name="Helf M.J."/>
            <person name="Takada K."/>
            <person name="Gernert C."/>
            <person name="Steffens U.A."/>
            <person name="Heycke N."/>
            <person name="Schmitt S."/>
            <person name="Rinke C."/>
            <person name="Helfrich E.J."/>
            <person name="Brachmann A.O."/>
            <person name="Gurgui C."/>
            <person name="Wakimoto T."/>
            <person name="Kracht M."/>
            <person name="Crusemann M."/>
            <person name="Hentschel U."/>
            <person name="Abe I."/>
            <person name="Matsunaga S."/>
            <person name="Kalinowski J."/>
            <person name="Takeyama H."/>
            <person name="Piel J."/>
        </authorList>
    </citation>
    <scope>NUCLEOTIDE SEQUENCE [LARGE SCALE GENOMIC DNA]</scope>
    <source>
        <strain evidence="2">TSY1</strain>
    </source>
</reference>
<dbReference type="AlphaFoldDB" id="W4LJ15"/>
<comment type="caution">
    <text evidence="1">The sequence shown here is derived from an EMBL/GenBank/DDBJ whole genome shotgun (WGS) entry which is preliminary data.</text>
</comment>
<organism evidence="1 2">
    <name type="scientific">Entotheonella factor</name>
    <dbReference type="NCBI Taxonomy" id="1429438"/>
    <lineage>
        <taxon>Bacteria</taxon>
        <taxon>Pseudomonadati</taxon>
        <taxon>Nitrospinota/Tectimicrobiota group</taxon>
        <taxon>Candidatus Tectimicrobiota</taxon>
        <taxon>Candidatus Entotheonellia</taxon>
        <taxon>Candidatus Entotheonellales</taxon>
        <taxon>Candidatus Entotheonellaceae</taxon>
        <taxon>Candidatus Entotheonella</taxon>
    </lineage>
</organism>
<sequence>MLPKHVIAEPVDSRPYFTRDAIFGMVASGAAEIKCAYTVER</sequence>
<proteinExistence type="predicted"/>
<evidence type="ECO:0000313" key="1">
    <source>
        <dbReference type="EMBL" id="ETW98103.1"/>
    </source>
</evidence>
<keyword evidence="2" id="KW-1185">Reference proteome</keyword>
<dbReference type="EMBL" id="AZHW01000586">
    <property type="protein sequence ID" value="ETW98103.1"/>
    <property type="molecule type" value="Genomic_DNA"/>
</dbReference>
<protein>
    <submittedName>
        <fullName evidence="1">Uncharacterized protein</fullName>
    </submittedName>
</protein>
<evidence type="ECO:0000313" key="2">
    <source>
        <dbReference type="Proteomes" id="UP000019141"/>
    </source>
</evidence>
<gene>
    <name evidence="1" type="ORF">ETSY1_20145</name>
</gene>
<name>W4LJ15_ENTF1</name>
<accession>W4LJ15</accession>
<dbReference type="Proteomes" id="UP000019141">
    <property type="component" value="Unassembled WGS sequence"/>
</dbReference>
<dbReference type="HOGENOM" id="CLU_3267286_0_0_7"/>